<evidence type="ECO:0000256" key="7">
    <source>
        <dbReference type="ARBA" id="ARBA00023311"/>
    </source>
</evidence>
<dbReference type="GeneID" id="26123211"/>
<evidence type="ECO:0000256" key="3">
    <source>
        <dbReference type="ARBA" id="ARBA00017678"/>
    </source>
</evidence>
<sequence>MLSLLKKKKGSDSGSSSGRESDYENEKVNLYRPEANQTYHDFGYFLNQRPTAPTKFSSKSYSVESFLEVTTSKKLENGSEILKILEKLVDIYDGSILSKSLIIPIYIILGMRLKLSDQYLKNRFVYKNGITEVVSFTGEDKIHLKENKLEYSKNFTTKLYGEDCYVIFRVSLKTTKRKGPNVFDVYRYPINGQVIKRDIKELLKPHEIGVEIDGEGIRGLVNM</sequence>
<keyword evidence="7" id="KW-0468">Viral matrix protein</keyword>
<protein>
    <recommendedName>
        <fullName evidence="3">Matrix protein</fullName>
    </recommendedName>
</protein>
<feature type="region of interest" description="Disordered" evidence="8">
    <location>
        <begin position="1"/>
        <end position="26"/>
    </location>
</feature>
<dbReference type="KEGG" id="vg:26123211"/>
<name>K4HHN5_ARV</name>
<evidence type="ECO:0000313" key="9">
    <source>
        <dbReference type="EMBL" id="AFR23541.1"/>
    </source>
</evidence>
<dbReference type="InterPro" id="IPR009397">
    <property type="entry name" value="Vesiculo_matrix"/>
</dbReference>
<evidence type="ECO:0000256" key="8">
    <source>
        <dbReference type="SAM" id="MobiDB-lite"/>
    </source>
</evidence>
<organismHost>
    <name type="scientific">Bubalus bubalis</name>
    <name type="common">Domestic water buffalo</name>
    <dbReference type="NCBI Taxonomy" id="89462"/>
</organismHost>
<organism evidence="9 10">
    <name type="scientific">Adelaide River virus</name>
    <name type="common">ARV</name>
    <dbReference type="NCBI Taxonomy" id="31612"/>
    <lineage>
        <taxon>Viruses</taxon>
        <taxon>Riboviria</taxon>
        <taxon>Orthornavirae</taxon>
        <taxon>Negarnaviricota</taxon>
        <taxon>Haploviricotina</taxon>
        <taxon>Monjiviricetes</taxon>
        <taxon>Mononegavirales</taxon>
        <taxon>Rhabdoviridae</taxon>
        <taxon>Alpharhabdovirinae</taxon>
        <taxon>Ephemerovirus</taxon>
        <taxon>Ephemerovirus adelaide</taxon>
    </lineage>
</organism>
<organismHost>
    <name type="scientific">Culicoides</name>
    <dbReference type="NCBI Taxonomy" id="58271"/>
</organismHost>
<keyword evidence="5" id="KW-1043">Host membrane</keyword>
<gene>
    <name evidence="9" type="primary">M</name>
</gene>
<evidence type="ECO:0000313" key="10">
    <source>
        <dbReference type="Proteomes" id="UP000146330"/>
    </source>
</evidence>
<reference evidence="9 10" key="1">
    <citation type="submission" date="2011-10" db="EMBL/GenBank/DDBJ databases">
        <title>Characterisation of Kotokan and Obodhiang viruses provides a novel insight into the genetic diversity of the ephemeroviruses.</title>
        <authorList>
            <person name="Blasdell K."/>
            <person name="Bulach D.M."/>
            <person name="Voysey R."/>
            <person name="Boyle D.B."/>
            <person name="Walker P.J."/>
        </authorList>
    </citation>
    <scope>NUCLEOTIDE SEQUENCE [LARGE SCALE GENOMIC DNA]</scope>
    <source>
        <strain evidence="9">DPP61</strain>
    </source>
</reference>
<organismHost>
    <name type="scientific">Syncerus caffer</name>
    <name type="common">African buffalo</name>
    <dbReference type="NCBI Taxonomy" id="9970"/>
</organismHost>
<evidence type="ECO:0000256" key="4">
    <source>
        <dbReference type="ARBA" id="ARBA00022844"/>
    </source>
</evidence>
<keyword evidence="6" id="KW-0472">Membrane</keyword>
<dbReference type="OrthoDB" id="12548at10239"/>
<organismHost>
    <name type="scientific">Bos taurus</name>
    <name type="common">Bovine</name>
    <dbReference type="NCBI Taxonomy" id="9913"/>
</organismHost>
<keyword evidence="10" id="KW-1185">Reference proteome</keyword>
<dbReference type="EMBL" id="JN935380">
    <property type="protein sequence ID" value="AFR23541.1"/>
    <property type="molecule type" value="Viral_cRNA"/>
</dbReference>
<dbReference type="RefSeq" id="YP_009177241.1">
    <property type="nucleotide sequence ID" value="NC_028246.1"/>
</dbReference>
<evidence type="ECO:0000256" key="6">
    <source>
        <dbReference type="ARBA" id="ARBA00023136"/>
    </source>
</evidence>
<dbReference type="Proteomes" id="UP000146330">
    <property type="component" value="Segment"/>
</dbReference>
<keyword evidence="4" id="KW-0946">Virion</keyword>
<evidence type="ECO:0000256" key="1">
    <source>
        <dbReference type="ARBA" id="ARBA00004328"/>
    </source>
</evidence>
<accession>K4HHN5</accession>
<comment type="subcellular location">
    <subcellularLocation>
        <location evidence="2">Host endomembrane system</location>
        <topology evidence="2">Peripheral membrane protein</topology>
    </subcellularLocation>
    <subcellularLocation>
        <location evidence="1">Virion</location>
    </subcellularLocation>
</comment>
<evidence type="ECO:0000256" key="2">
    <source>
        <dbReference type="ARBA" id="ARBA00004531"/>
    </source>
</evidence>
<dbReference type="GO" id="GO:0019031">
    <property type="term" value="C:viral envelope"/>
    <property type="evidence" value="ECO:0007669"/>
    <property type="project" value="InterPro"/>
</dbReference>
<dbReference type="Pfam" id="PF06326">
    <property type="entry name" value="Vesiculo_matrix"/>
    <property type="match status" value="1"/>
</dbReference>
<dbReference type="GO" id="GO:0039660">
    <property type="term" value="F:structural constituent of virion"/>
    <property type="evidence" value="ECO:0007669"/>
    <property type="project" value="UniProtKB-KW"/>
</dbReference>
<proteinExistence type="predicted"/>
<dbReference type="GO" id="GO:0033645">
    <property type="term" value="C:host cell endomembrane system"/>
    <property type="evidence" value="ECO:0007669"/>
    <property type="project" value="UniProtKB-SubCell"/>
</dbReference>
<evidence type="ECO:0000256" key="5">
    <source>
        <dbReference type="ARBA" id="ARBA00022870"/>
    </source>
</evidence>